<evidence type="ECO:0000256" key="4">
    <source>
        <dbReference type="SAM" id="Phobius"/>
    </source>
</evidence>
<dbReference type="SUPFAM" id="SSF55874">
    <property type="entry name" value="ATPase domain of HSP90 chaperone/DNA topoisomerase II/histidine kinase"/>
    <property type="match status" value="1"/>
</dbReference>
<dbReference type="EMBL" id="JACMYC010000011">
    <property type="protein sequence ID" value="MBC2961817.1"/>
    <property type="molecule type" value="Genomic_DNA"/>
</dbReference>
<keyword evidence="2 6" id="KW-0418">Kinase</keyword>
<keyword evidence="4" id="KW-1133">Transmembrane helix</keyword>
<sequence length="651" mass="68304">MSVPDRVLRVLAAAAALVGVACCALVRPLQAHWDAGTQAGAAGDLTLGTVWPVVGALVVHARPRNPVGWLLLVPALIGPYQVLSVYAGHVAGAGVLGGFAAWVAIWGFAPYFFTLPLLPHVFPDGRPPSPRWRPVVLGVAAVATVTTVARMFSAVDADIVPGLMNPLGIEQAVWLRYVTQTGASMLFLVGIPLAVVSLAVRMRRARDVERTQLQWLLLGGLLLVAAVLLPAGSLDSWNGVVGLSALPLAIGVAMLRHRLFDVELTLNRTLVFGLLTGAVVAVYLLVVYGVQAVAPDSAWSVVLVALSALGAAAGRDRVQEVVDRRLFGHRHNPYAVVSRVGRHVAAASEPVDALQRLVDGLRDALRLPSVAFTNDEVSVASGTPVHGSRVVACTALGARVGELHVGLRSPGERWSAEQEAAVEEVAARAGTLAYAAGLVADVARSRGRIVAAREEERRRLRADLHDGVAPNLAGTALQLESLAKRLAREDQPALAERVSRLRDGLRGTVTELRALVHGLRPPVLDQRGLAGALRDLVVGHEDVPRCTAEVGDLGAPHAAVEVAAYAIASEALSNALRHAVAAEVRLRAHVADGNLVVEVVDDGVGLPARTRAGVGTVSMRERAAEVGGRLELLPTPGGGTTVRATLPLEVL</sequence>
<accession>A0ABR6UBK2</accession>
<dbReference type="Proteomes" id="UP000604001">
    <property type="component" value="Unassembled WGS sequence"/>
</dbReference>
<keyword evidence="4" id="KW-0472">Membrane</keyword>
<dbReference type="PANTHER" id="PTHR24421">
    <property type="entry name" value="NITRATE/NITRITE SENSOR PROTEIN NARX-RELATED"/>
    <property type="match status" value="1"/>
</dbReference>
<feature type="transmembrane region" description="Helical" evidence="4">
    <location>
        <begin position="134"/>
        <end position="154"/>
    </location>
</feature>
<feature type="transmembrane region" description="Helical" evidence="4">
    <location>
        <begin position="99"/>
        <end position="122"/>
    </location>
</feature>
<dbReference type="Gene3D" id="3.30.565.10">
    <property type="entry name" value="Histidine kinase-like ATPase, C-terminal domain"/>
    <property type="match status" value="1"/>
</dbReference>
<evidence type="ECO:0000313" key="6">
    <source>
        <dbReference type="EMBL" id="MBC2961817.1"/>
    </source>
</evidence>
<keyword evidence="3" id="KW-0902">Two-component regulatory system</keyword>
<proteinExistence type="predicted"/>
<dbReference type="Pfam" id="PF07730">
    <property type="entry name" value="HisKA_3"/>
    <property type="match status" value="1"/>
</dbReference>
<keyword evidence="1" id="KW-0808">Transferase</keyword>
<dbReference type="InterPro" id="IPR036890">
    <property type="entry name" value="HATPase_C_sf"/>
</dbReference>
<feature type="transmembrane region" description="Helical" evidence="4">
    <location>
        <begin position="67"/>
        <end position="87"/>
    </location>
</feature>
<feature type="transmembrane region" description="Helical" evidence="4">
    <location>
        <begin position="269"/>
        <end position="291"/>
    </location>
</feature>
<dbReference type="Gene3D" id="1.20.5.1930">
    <property type="match status" value="1"/>
</dbReference>
<organism evidence="6 7">
    <name type="scientific">Nocardioides deserti</name>
    <dbReference type="NCBI Taxonomy" id="1588644"/>
    <lineage>
        <taxon>Bacteria</taxon>
        <taxon>Bacillati</taxon>
        <taxon>Actinomycetota</taxon>
        <taxon>Actinomycetes</taxon>
        <taxon>Propionibacteriales</taxon>
        <taxon>Nocardioidaceae</taxon>
        <taxon>Nocardioides</taxon>
    </lineage>
</organism>
<dbReference type="RefSeq" id="WP_186347016.1">
    <property type="nucleotide sequence ID" value="NZ_BMMR01000009.1"/>
</dbReference>
<keyword evidence="4" id="KW-0812">Transmembrane</keyword>
<dbReference type="InterPro" id="IPR003594">
    <property type="entry name" value="HATPase_dom"/>
</dbReference>
<reference evidence="6 7" key="1">
    <citation type="submission" date="2020-08" db="EMBL/GenBank/DDBJ databases">
        <title>novel species in genus Nocardioides.</title>
        <authorList>
            <person name="Zhang G."/>
        </authorList>
    </citation>
    <scope>NUCLEOTIDE SEQUENCE [LARGE SCALE GENOMIC DNA]</scope>
    <source>
        <strain evidence="6 7">SC8A-24</strain>
    </source>
</reference>
<evidence type="ECO:0000259" key="5">
    <source>
        <dbReference type="PROSITE" id="PS50109"/>
    </source>
</evidence>
<evidence type="ECO:0000256" key="1">
    <source>
        <dbReference type="ARBA" id="ARBA00022679"/>
    </source>
</evidence>
<feature type="transmembrane region" description="Helical" evidence="4">
    <location>
        <begin position="174"/>
        <end position="200"/>
    </location>
</feature>
<name>A0ABR6UBK2_9ACTN</name>
<dbReference type="InterPro" id="IPR011712">
    <property type="entry name" value="Sig_transdc_His_kin_sub3_dim/P"/>
</dbReference>
<evidence type="ECO:0000313" key="7">
    <source>
        <dbReference type="Proteomes" id="UP000604001"/>
    </source>
</evidence>
<feature type="transmembrane region" description="Helical" evidence="4">
    <location>
        <begin position="39"/>
        <end position="60"/>
    </location>
</feature>
<comment type="caution">
    <text evidence="6">The sequence shown here is derived from an EMBL/GenBank/DDBJ whole genome shotgun (WGS) entry which is preliminary data.</text>
</comment>
<dbReference type="SMART" id="SM00387">
    <property type="entry name" value="HATPase_c"/>
    <property type="match status" value="1"/>
</dbReference>
<dbReference type="PROSITE" id="PS50109">
    <property type="entry name" value="HIS_KIN"/>
    <property type="match status" value="1"/>
</dbReference>
<evidence type="ECO:0000256" key="2">
    <source>
        <dbReference type="ARBA" id="ARBA00022777"/>
    </source>
</evidence>
<dbReference type="InterPro" id="IPR005467">
    <property type="entry name" value="His_kinase_dom"/>
</dbReference>
<evidence type="ECO:0000256" key="3">
    <source>
        <dbReference type="ARBA" id="ARBA00023012"/>
    </source>
</evidence>
<dbReference type="InterPro" id="IPR050482">
    <property type="entry name" value="Sensor_HK_TwoCompSys"/>
</dbReference>
<keyword evidence="7" id="KW-1185">Reference proteome</keyword>
<feature type="transmembrane region" description="Helical" evidence="4">
    <location>
        <begin position="237"/>
        <end position="257"/>
    </location>
</feature>
<feature type="transmembrane region" description="Helical" evidence="4">
    <location>
        <begin position="212"/>
        <end position="231"/>
    </location>
</feature>
<dbReference type="PROSITE" id="PS51257">
    <property type="entry name" value="PROKAR_LIPOPROTEIN"/>
    <property type="match status" value="1"/>
</dbReference>
<dbReference type="GO" id="GO:0016301">
    <property type="term" value="F:kinase activity"/>
    <property type="evidence" value="ECO:0007669"/>
    <property type="project" value="UniProtKB-KW"/>
</dbReference>
<feature type="domain" description="Histidine kinase" evidence="5">
    <location>
        <begin position="567"/>
        <end position="650"/>
    </location>
</feature>
<gene>
    <name evidence="6" type="ORF">H7344_16070</name>
</gene>
<protein>
    <submittedName>
        <fullName evidence="6">Two-component sensor histidine kinase</fullName>
    </submittedName>
</protein>
<dbReference type="CDD" id="cd16917">
    <property type="entry name" value="HATPase_UhpB-NarQ-NarX-like"/>
    <property type="match status" value="1"/>
</dbReference>
<dbReference type="Pfam" id="PF02518">
    <property type="entry name" value="HATPase_c"/>
    <property type="match status" value="1"/>
</dbReference>